<dbReference type="Gene3D" id="1.20.1250.20">
    <property type="entry name" value="MFS general substrate transporter like domains"/>
    <property type="match status" value="2"/>
</dbReference>
<feature type="transmembrane region" description="Helical" evidence="4">
    <location>
        <begin position="419"/>
        <end position="439"/>
    </location>
</feature>
<dbReference type="InterPro" id="IPR020846">
    <property type="entry name" value="MFS_dom"/>
</dbReference>
<feature type="transmembrane region" description="Helical" evidence="4">
    <location>
        <begin position="324"/>
        <end position="353"/>
    </location>
</feature>
<comment type="caution">
    <text evidence="6">The sequence shown here is derived from an EMBL/GenBank/DDBJ whole genome shotgun (WGS) entry which is preliminary data.</text>
</comment>
<name>A0ABV6CZ29_9SPHN</name>
<dbReference type="EMBL" id="JBHLWK010000018">
    <property type="protein sequence ID" value="MFC0205633.1"/>
    <property type="molecule type" value="Genomic_DNA"/>
</dbReference>
<dbReference type="RefSeq" id="WP_379488363.1">
    <property type="nucleotide sequence ID" value="NZ_JBHLWK010000018.1"/>
</dbReference>
<feature type="transmembrane region" description="Helical" evidence="4">
    <location>
        <begin position="84"/>
        <end position="105"/>
    </location>
</feature>
<dbReference type="InterPro" id="IPR036259">
    <property type="entry name" value="MFS_trans_sf"/>
</dbReference>
<evidence type="ECO:0000256" key="1">
    <source>
        <dbReference type="ARBA" id="ARBA00022692"/>
    </source>
</evidence>
<evidence type="ECO:0000256" key="2">
    <source>
        <dbReference type="ARBA" id="ARBA00022989"/>
    </source>
</evidence>
<keyword evidence="2 4" id="KW-1133">Transmembrane helix</keyword>
<feature type="transmembrane region" description="Helical" evidence="4">
    <location>
        <begin position="236"/>
        <end position="260"/>
    </location>
</feature>
<reference evidence="6 7" key="1">
    <citation type="submission" date="2024-09" db="EMBL/GenBank/DDBJ databases">
        <authorList>
            <person name="Sun Q."/>
            <person name="Mori K."/>
        </authorList>
    </citation>
    <scope>NUCLEOTIDE SEQUENCE [LARGE SCALE GENOMIC DNA]</scope>
    <source>
        <strain evidence="6 7">CCM 7706</strain>
    </source>
</reference>
<feature type="transmembrane region" description="Helical" evidence="4">
    <location>
        <begin position="111"/>
        <end position="132"/>
    </location>
</feature>
<proteinExistence type="predicted"/>
<keyword evidence="3 4" id="KW-0472">Membrane</keyword>
<protein>
    <submittedName>
        <fullName evidence="6">MFS transporter</fullName>
    </submittedName>
</protein>
<dbReference type="Proteomes" id="UP001589798">
    <property type="component" value="Unassembled WGS sequence"/>
</dbReference>
<accession>A0ABV6CZ29</accession>
<keyword evidence="7" id="KW-1185">Reference proteome</keyword>
<evidence type="ECO:0000313" key="7">
    <source>
        <dbReference type="Proteomes" id="UP001589798"/>
    </source>
</evidence>
<gene>
    <name evidence="6" type="ORF">ACFFJC_15310</name>
</gene>
<keyword evidence="1 4" id="KW-0812">Transmembrane</keyword>
<dbReference type="InterPro" id="IPR052528">
    <property type="entry name" value="Sugar_transport-like"/>
</dbReference>
<dbReference type="Pfam" id="PF07690">
    <property type="entry name" value="MFS_1"/>
    <property type="match status" value="1"/>
</dbReference>
<dbReference type="PROSITE" id="PS50850">
    <property type="entry name" value="MFS"/>
    <property type="match status" value="1"/>
</dbReference>
<evidence type="ECO:0000256" key="3">
    <source>
        <dbReference type="ARBA" id="ARBA00023136"/>
    </source>
</evidence>
<evidence type="ECO:0000256" key="4">
    <source>
        <dbReference type="SAM" id="Phobius"/>
    </source>
</evidence>
<feature type="transmembrane region" description="Helical" evidence="4">
    <location>
        <begin position="299"/>
        <end position="318"/>
    </location>
</feature>
<dbReference type="PANTHER" id="PTHR23526">
    <property type="entry name" value="INTEGRAL MEMBRANE TRANSPORT PROTEIN-RELATED"/>
    <property type="match status" value="1"/>
</dbReference>
<feature type="transmembrane region" description="Helical" evidence="4">
    <location>
        <begin position="183"/>
        <end position="203"/>
    </location>
</feature>
<dbReference type="InterPro" id="IPR011701">
    <property type="entry name" value="MFS"/>
</dbReference>
<organism evidence="6 7">
    <name type="scientific">Novosphingobium soli</name>
    <dbReference type="NCBI Taxonomy" id="574956"/>
    <lineage>
        <taxon>Bacteria</taxon>
        <taxon>Pseudomonadati</taxon>
        <taxon>Pseudomonadota</taxon>
        <taxon>Alphaproteobacteria</taxon>
        <taxon>Sphingomonadales</taxon>
        <taxon>Sphingomonadaceae</taxon>
        <taxon>Novosphingobium</taxon>
    </lineage>
</organism>
<evidence type="ECO:0000313" key="6">
    <source>
        <dbReference type="EMBL" id="MFC0205633.1"/>
    </source>
</evidence>
<feature type="transmembrane region" description="Helical" evidence="4">
    <location>
        <begin position="21"/>
        <end position="46"/>
    </location>
</feature>
<sequence>MSLAPQTEISSAERESGLRLLVLEAAFSSGTGALTSGVILTAFALHLGASNLWVGVLASAPFITQLLQLPAISVVERLRARKRIAVVTSAIGRAMLLVMAATAFFTGALPLLVFLLAQYVLCGLSAFGSCAWNAWIRDLAPEDRLGNVFARRTTWTAGITLVAGLAAAFILERTTEGSADRSLAFAAMFVVGCVTGLLSATVVSRIPEPAMPPPSGHISLLELLRAPLSDVNFRRLLIFVVSWQVAVNLATPFFTVFIVKQLGFDVSMVMVLSALSQLANLFALRFWGALTDRFSNKSVLLVSAPAYILSIVAMIGASQSSNDIFVIGWLAFLHLLMGASVAGVTLASTNIALKLSPKGAATAYVATNAMAIALAAGLAPIVGGLLADFFAARQLELLLSWSSPAGTLSFPFRLSHWDFYFLLAGVFGLYAVHRLSMVAEEGEIERREMVEQVVGRTLRAIRNGSSVAGLRMITELPPSLLRDAKLRFRLARMRKRRSQRRAALP</sequence>
<feature type="transmembrane region" description="Helical" evidence="4">
    <location>
        <begin position="365"/>
        <end position="392"/>
    </location>
</feature>
<dbReference type="PANTHER" id="PTHR23526:SF2">
    <property type="entry name" value="MAJOR FACILITATOR SUPERFAMILY (MFS) PROFILE DOMAIN-CONTAINING PROTEIN"/>
    <property type="match status" value="1"/>
</dbReference>
<feature type="domain" description="Major facilitator superfamily (MFS) profile" evidence="5">
    <location>
        <begin position="230"/>
        <end position="505"/>
    </location>
</feature>
<feature type="transmembrane region" description="Helical" evidence="4">
    <location>
        <begin position="266"/>
        <end position="287"/>
    </location>
</feature>
<evidence type="ECO:0000259" key="5">
    <source>
        <dbReference type="PROSITE" id="PS50850"/>
    </source>
</evidence>
<feature type="transmembrane region" description="Helical" evidence="4">
    <location>
        <begin position="52"/>
        <end position="72"/>
    </location>
</feature>
<feature type="transmembrane region" description="Helical" evidence="4">
    <location>
        <begin position="153"/>
        <end position="171"/>
    </location>
</feature>
<dbReference type="SUPFAM" id="SSF103473">
    <property type="entry name" value="MFS general substrate transporter"/>
    <property type="match status" value="1"/>
</dbReference>